<dbReference type="GO" id="GO:0030420">
    <property type="term" value="P:establishment of competence for transformation"/>
    <property type="evidence" value="ECO:0007669"/>
    <property type="project" value="UniProtKB-KW"/>
</dbReference>
<reference evidence="4 5" key="1">
    <citation type="submission" date="2016-10" db="EMBL/GenBank/DDBJ databases">
        <authorList>
            <person name="de Groot N.N."/>
        </authorList>
    </citation>
    <scope>NUCLEOTIDE SEQUENCE [LARGE SCALE GENOMIC DNA]</scope>
    <source>
        <strain evidence="4 5">DSM 23995</strain>
    </source>
</reference>
<name>A0A1I2CQB5_9BACI</name>
<dbReference type="OrthoDB" id="2080124at2"/>
<dbReference type="Proteomes" id="UP000199516">
    <property type="component" value="Unassembled WGS sequence"/>
</dbReference>
<protein>
    <recommendedName>
        <fullName evidence="6">Prepilin-type N-terminal cleavage/methylation domain-containing protein</fullName>
    </recommendedName>
</protein>
<evidence type="ECO:0000256" key="1">
    <source>
        <dbReference type="ARBA" id="ARBA00004241"/>
    </source>
</evidence>
<gene>
    <name evidence="4" type="ORF">SAMN05192532_103133</name>
</gene>
<dbReference type="EMBL" id="FONT01000003">
    <property type="protein sequence ID" value="SFE70352.1"/>
    <property type="molecule type" value="Genomic_DNA"/>
</dbReference>
<dbReference type="RefSeq" id="WP_091660212.1">
    <property type="nucleotide sequence ID" value="NZ_FONT01000003.1"/>
</dbReference>
<dbReference type="AlphaFoldDB" id="A0A1I2CQB5"/>
<evidence type="ECO:0000313" key="5">
    <source>
        <dbReference type="Proteomes" id="UP000199516"/>
    </source>
</evidence>
<proteinExistence type="predicted"/>
<keyword evidence="2" id="KW-0178">Competence</keyword>
<keyword evidence="3" id="KW-0812">Transmembrane</keyword>
<evidence type="ECO:0008006" key="6">
    <source>
        <dbReference type="Google" id="ProtNLM"/>
    </source>
</evidence>
<evidence type="ECO:0000256" key="3">
    <source>
        <dbReference type="SAM" id="Phobius"/>
    </source>
</evidence>
<dbReference type="Pfam" id="PF07963">
    <property type="entry name" value="N_methyl"/>
    <property type="match status" value="1"/>
</dbReference>
<keyword evidence="5" id="KW-1185">Reference proteome</keyword>
<evidence type="ECO:0000313" key="4">
    <source>
        <dbReference type="EMBL" id="SFE70352.1"/>
    </source>
</evidence>
<evidence type="ECO:0000256" key="2">
    <source>
        <dbReference type="ARBA" id="ARBA00023287"/>
    </source>
</evidence>
<accession>A0A1I2CQB5</accession>
<keyword evidence="3" id="KW-0472">Membrane</keyword>
<organism evidence="4 5">
    <name type="scientific">Alteribacillus iranensis</name>
    <dbReference type="NCBI Taxonomy" id="930128"/>
    <lineage>
        <taxon>Bacteria</taxon>
        <taxon>Bacillati</taxon>
        <taxon>Bacillota</taxon>
        <taxon>Bacilli</taxon>
        <taxon>Bacillales</taxon>
        <taxon>Bacillaceae</taxon>
        <taxon>Alteribacillus</taxon>
    </lineage>
</organism>
<comment type="subcellular location">
    <subcellularLocation>
        <location evidence="1">Cell surface</location>
    </subcellularLocation>
</comment>
<dbReference type="InterPro" id="IPR012902">
    <property type="entry name" value="N_methyl_site"/>
</dbReference>
<dbReference type="STRING" id="930128.SAMN05192532_103133"/>
<sequence>MSKRKLQHNQSGITMIELLLTLTISAFLISITAGVLISTVETNNRAQHHIQLRQEANVIMTQLRNHHQEGKYFTCFEDYLGNDELTFETITLTQDSEIQCDLNTHIDPEKDLHVSFTLADFEQEYELNTTIESRDRMGETKVDMPPPEQPPEEDFFTYLKSNNVFVYGSHLGISGSSVVNENTVGTIVIHNLNETDLSFNGNNRINVENIFINKEGQRVIFSSSTKMGNRNTTDTVSIRGDVELNNGGAEISAETVAIDGNVEFGSSAQITANQVIISGDVVFKNWAATIVADDIQIGGNITYRQPGNVEGSLAPFREELLPEHPETSQPPLREDSWYEENEYSTIEPHETVRLEDGDKIFGNSITVETWHPDRENVVIVSKEDIHIENFGGSKLTGVLLAPNGEVTFDGNGFEGVVIARDGFHTFGNPSLTFKNIDNYFSGVHEFPFEVNGNE</sequence>
<dbReference type="GO" id="GO:0009986">
    <property type="term" value="C:cell surface"/>
    <property type="evidence" value="ECO:0007669"/>
    <property type="project" value="UniProtKB-SubCell"/>
</dbReference>
<feature type="transmembrane region" description="Helical" evidence="3">
    <location>
        <begin position="12"/>
        <end position="37"/>
    </location>
</feature>
<keyword evidence="3" id="KW-1133">Transmembrane helix</keyword>